<evidence type="ECO:0000256" key="1">
    <source>
        <dbReference type="ARBA" id="ARBA00005564"/>
    </source>
</evidence>
<dbReference type="Gene3D" id="2.130.10.10">
    <property type="entry name" value="YVTN repeat-like/Quinoprotein amine dehydrogenase"/>
    <property type="match status" value="1"/>
</dbReference>
<dbReference type="GO" id="GO:0017057">
    <property type="term" value="F:6-phosphogluconolactonase activity"/>
    <property type="evidence" value="ECO:0007669"/>
    <property type="project" value="TreeGrafter"/>
</dbReference>
<evidence type="ECO:0000313" key="3">
    <source>
        <dbReference type="Proteomes" id="UP000275078"/>
    </source>
</evidence>
<dbReference type="AlphaFoldDB" id="A0A3N4HKQ5"/>
<organism evidence="2 3">
    <name type="scientific">Ascobolus immersus RN42</name>
    <dbReference type="NCBI Taxonomy" id="1160509"/>
    <lineage>
        <taxon>Eukaryota</taxon>
        <taxon>Fungi</taxon>
        <taxon>Dikarya</taxon>
        <taxon>Ascomycota</taxon>
        <taxon>Pezizomycotina</taxon>
        <taxon>Pezizomycetes</taxon>
        <taxon>Pezizales</taxon>
        <taxon>Ascobolaceae</taxon>
        <taxon>Ascobolus</taxon>
    </lineage>
</organism>
<dbReference type="Pfam" id="PF10282">
    <property type="entry name" value="Lactonase"/>
    <property type="match status" value="1"/>
</dbReference>
<reference evidence="2 3" key="1">
    <citation type="journal article" date="2018" name="Nat. Ecol. Evol.">
        <title>Pezizomycetes genomes reveal the molecular basis of ectomycorrhizal truffle lifestyle.</title>
        <authorList>
            <person name="Murat C."/>
            <person name="Payen T."/>
            <person name="Noel B."/>
            <person name="Kuo A."/>
            <person name="Morin E."/>
            <person name="Chen J."/>
            <person name="Kohler A."/>
            <person name="Krizsan K."/>
            <person name="Balestrini R."/>
            <person name="Da Silva C."/>
            <person name="Montanini B."/>
            <person name="Hainaut M."/>
            <person name="Levati E."/>
            <person name="Barry K.W."/>
            <person name="Belfiori B."/>
            <person name="Cichocki N."/>
            <person name="Clum A."/>
            <person name="Dockter R.B."/>
            <person name="Fauchery L."/>
            <person name="Guy J."/>
            <person name="Iotti M."/>
            <person name="Le Tacon F."/>
            <person name="Lindquist E.A."/>
            <person name="Lipzen A."/>
            <person name="Malagnac F."/>
            <person name="Mello A."/>
            <person name="Molinier V."/>
            <person name="Miyauchi S."/>
            <person name="Poulain J."/>
            <person name="Riccioni C."/>
            <person name="Rubini A."/>
            <person name="Sitrit Y."/>
            <person name="Splivallo R."/>
            <person name="Traeger S."/>
            <person name="Wang M."/>
            <person name="Zifcakova L."/>
            <person name="Wipf D."/>
            <person name="Zambonelli A."/>
            <person name="Paolocci F."/>
            <person name="Nowrousian M."/>
            <person name="Ottonello S."/>
            <person name="Baldrian P."/>
            <person name="Spatafora J.W."/>
            <person name="Henrissat B."/>
            <person name="Nagy L.G."/>
            <person name="Aury J.M."/>
            <person name="Wincker P."/>
            <person name="Grigoriev I.V."/>
            <person name="Bonfante P."/>
            <person name="Martin F.M."/>
        </authorList>
    </citation>
    <scope>NUCLEOTIDE SEQUENCE [LARGE SCALE GENOMIC DNA]</scope>
    <source>
        <strain evidence="2 3">RN42</strain>
    </source>
</reference>
<proteinExistence type="inferred from homology"/>
<dbReference type="InterPro" id="IPR015943">
    <property type="entry name" value="WD40/YVTN_repeat-like_dom_sf"/>
</dbReference>
<dbReference type="InterPro" id="IPR019405">
    <property type="entry name" value="Lactonase_7-beta_prop"/>
</dbReference>
<sequence length="385" mass="42233">MVGQIAARTPWSPVEALSPPTIYSFAFDDVTNELSHIGNFSGATGPTIWLAFSHDKKTLFSTNGGGWASYDITRDAITKHPILSPPTTIPSTGPCQNSTTTNQIITSSNGFIYGIHYGGGPKGADTTSRSNCGEVLGPIRGSKGNFQSIQAFEYGLPFNSSAHGLALSPNEKWLYSVDMRSDALYTHSVDRKTGKVALASRVDTELGAHPRHVAVHSSGKRVYIVNEAANTLSVWSSEGKNASKPVWEEEWDLLSGFGHEVKNRTQFWSSEVQVDPKGEFVFASTRVYEGDIPGYYSVYKVNKKDGKIESLLTRQETKLKGQEVAHQFKVAKWRKGHYIYLANPRIAGMGGLEILRWDSRNNKLESVADFTLGDKGCCSAADWLD</sequence>
<keyword evidence="3" id="KW-1185">Reference proteome</keyword>
<gene>
    <name evidence="2" type="ORF">BJ508DRAFT_366704</name>
</gene>
<dbReference type="SUPFAM" id="SSF75011">
    <property type="entry name" value="3-carboxy-cis,cis-mucoante lactonizing enzyme"/>
    <property type="match status" value="1"/>
</dbReference>
<name>A0A3N4HKQ5_ASCIM</name>
<accession>A0A3N4HKQ5</accession>
<dbReference type="OrthoDB" id="1715191at2759"/>
<dbReference type="EMBL" id="ML119819">
    <property type="protein sequence ID" value="RPA73486.1"/>
    <property type="molecule type" value="Genomic_DNA"/>
</dbReference>
<dbReference type="Proteomes" id="UP000275078">
    <property type="component" value="Unassembled WGS sequence"/>
</dbReference>
<dbReference type="PANTHER" id="PTHR30344:SF4">
    <property type="entry name" value="CYCLASE, PUTATIVE (AFU_ORTHOLOGUE AFUA_6G11580)-RELATED"/>
    <property type="match status" value="1"/>
</dbReference>
<dbReference type="PANTHER" id="PTHR30344">
    <property type="entry name" value="6-PHOSPHOGLUCONOLACTONASE-RELATED"/>
    <property type="match status" value="1"/>
</dbReference>
<dbReference type="STRING" id="1160509.A0A3N4HKQ5"/>
<dbReference type="InterPro" id="IPR050282">
    <property type="entry name" value="Cycloisomerase_2"/>
</dbReference>
<protein>
    <submittedName>
        <fullName evidence="2">3-carboxy-cis,cis-mucoante lactonizing enzyme</fullName>
    </submittedName>
</protein>
<evidence type="ECO:0000313" key="2">
    <source>
        <dbReference type="EMBL" id="RPA73486.1"/>
    </source>
</evidence>
<comment type="similarity">
    <text evidence="1">Belongs to the cycloisomerase 2 family.</text>
</comment>